<dbReference type="CDD" id="cd04489">
    <property type="entry name" value="ExoVII_LU_OBF"/>
    <property type="match status" value="1"/>
</dbReference>
<evidence type="ECO:0000313" key="10">
    <source>
        <dbReference type="Proteomes" id="UP001556196"/>
    </source>
</evidence>
<dbReference type="HAMAP" id="MF_00378">
    <property type="entry name" value="Exonuc_7_L"/>
    <property type="match status" value="1"/>
</dbReference>
<gene>
    <name evidence="5 9" type="primary">xseA</name>
    <name evidence="9" type="ORF">ABUE31_17210</name>
</gene>
<accession>A0ABV3R440</accession>
<proteinExistence type="inferred from homology"/>
<name>A0ABV3R440_9HYPH</name>
<keyword evidence="2 5" id="KW-0540">Nuclease</keyword>
<comment type="catalytic activity">
    <reaction evidence="5">
        <text>Exonucleolytic cleavage in either 5'- to 3'- or 3'- to 5'-direction to yield nucleoside 5'-phosphates.</text>
        <dbReference type="EC" id="3.1.11.6"/>
    </reaction>
</comment>
<keyword evidence="10" id="KW-1185">Reference proteome</keyword>
<dbReference type="GO" id="GO:0008855">
    <property type="term" value="F:exodeoxyribonuclease VII activity"/>
    <property type="evidence" value="ECO:0007669"/>
    <property type="project" value="UniProtKB-EC"/>
</dbReference>
<dbReference type="RefSeq" id="WP_367724915.1">
    <property type="nucleotide sequence ID" value="NZ_JBFOCI010000005.1"/>
</dbReference>
<comment type="similarity">
    <text evidence="5">Belongs to the XseA family.</text>
</comment>
<organism evidence="9 10">
    <name type="scientific">Mesorhizobium marinum</name>
    <dbReference type="NCBI Taxonomy" id="3228790"/>
    <lineage>
        <taxon>Bacteria</taxon>
        <taxon>Pseudomonadati</taxon>
        <taxon>Pseudomonadota</taxon>
        <taxon>Alphaproteobacteria</taxon>
        <taxon>Hyphomicrobiales</taxon>
        <taxon>Phyllobacteriaceae</taxon>
        <taxon>Mesorhizobium</taxon>
    </lineage>
</organism>
<evidence type="ECO:0000256" key="5">
    <source>
        <dbReference type="HAMAP-Rule" id="MF_00378"/>
    </source>
</evidence>
<feature type="domain" description="Exonuclease VII large subunit C-terminal" evidence="7">
    <location>
        <begin position="137"/>
        <end position="406"/>
    </location>
</feature>
<evidence type="ECO:0000256" key="3">
    <source>
        <dbReference type="ARBA" id="ARBA00022801"/>
    </source>
</evidence>
<reference evidence="9 10" key="1">
    <citation type="submission" date="2024-06" db="EMBL/GenBank/DDBJ databases">
        <authorList>
            <person name="Tuo L."/>
        </authorList>
    </citation>
    <scope>NUCLEOTIDE SEQUENCE [LARGE SCALE GENOMIC DNA]</scope>
    <source>
        <strain evidence="9 10">ZMM04-5</strain>
    </source>
</reference>
<evidence type="ECO:0000256" key="4">
    <source>
        <dbReference type="ARBA" id="ARBA00022839"/>
    </source>
</evidence>
<dbReference type="Proteomes" id="UP001556196">
    <property type="component" value="Unassembled WGS sequence"/>
</dbReference>
<comment type="function">
    <text evidence="5">Bidirectionally degrades single-stranded DNA into large acid-insoluble oligonucleotides, which are then degraded further into small acid-soluble oligonucleotides.</text>
</comment>
<dbReference type="InterPro" id="IPR003753">
    <property type="entry name" value="Exonuc_VII_L"/>
</dbReference>
<keyword evidence="4 5" id="KW-0269">Exonuclease</keyword>
<feature type="region of interest" description="Disordered" evidence="6">
    <location>
        <begin position="543"/>
        <end position="570"/>
    </location>
</feature>
<keyword evidence="1 5" id="KW-0963">Cytoplasm</keyword>
<evidence type="ECO:0000256" key="6">
    <source>
        <dbReference type="SAM" id="MobiDB-lite"/>
    </source>
</evidence>
<comment type="subunit">
    <text evidence="5">Heterooligomer composed of large and small subunits.</text>
</comment>
<dbReference type="PANTHER" id="PTHR30008:SF0">
    <property type="entry name" value="EXODEOXYRIBONUCLEASE 7 LARGE SUBUNIT"/>
    <property type="match status" value="1"/>
</dbReference>
<evidence type="ECO:0000313" key="9">
    <source>
        <dbReference type="EMBL" id="MEW9807732.1"/>
    </source>
</evidence>
<comment type="caution">
    <text evidence="9">The sequence shown here is derived from an EMBL/GenBank/DDBJ whole genome shotgun (WGS) entry which is preliminary data.</text>
</comment>
<dbReference type="Pfam" id="PF02601">
    <property type="entry name" value="Exonuc_VII_L"/>
    <property type="match status" value="1"/>
</dbReference>
<dbReference type="NCBIfam" id="TIGR00237">
    <property type="entry name" value="xseA"/>
    <property type="match status" value="1"/>
</dbReference>
<dbReference type="Pfam" id="PF13742">
    <property type="entry name" value="tRNA_anti_2"/>
    <property type="match status" value="1"/>
</dbReference>
<dbReference type="InterPro" id="IPR025824">
    <property type="entry name" value="OB-fold_nuc-bd_dom"/>
</dbReference>
<dbReference type="InterPro" id="IPR020579">
    <property type="entry name" value="Exonuc_VII_lsu_C"/>
</dbReference>
<sequence length="570" mass="62023">MGDNLIESSGPGPRSNAAEFTVSEISNALKRTVEDAFGHVRVRGEVSGYRGPHSSGHAYFSLKDDKAKIDAVVWRTTMQRLKFRPEEGMEVIATGKLTTYPGKSSYQIVIDNLEPAGAGALMALLEERKRRLAAEGLFDRERKRPLPYMPRAIGVVTSPTGAVIRDIIHRIKDRFPLHVIVWPVRVQGETSGPEVAAAVSGFNMLAEGGAIARPDIIIVARGGGSLEDLWGFNDEALARTVAASGIPVISAVGHETDWTLIDHAADVRAPTPTGAAEFAVPVKAELEATLAGLSARLKACMSRSVERKRTALRAAARALPSPDQLLALPRRRFDEATSRLGRALEVSTERKRARLTAARLTPAVLARRLGEARRHLNRAGQQLPKCARATITAHRRHLATSAARLTPAPLERRLAEARRNATRDLQRARGAFLAIVRERRGKFDRARARLSAEPIARRQALQHERLQDFARRADQAVALLLERNRTRLDHADRLLATLALSDQAILDRGYALVIGADGELIKRAAEVSPGAELTLKFADGTAQATGGGMRLKSPRPAGKTRDPGNQGSLF</sequence>
<dbReference type="PANTHER" id="PTHR30008">
    <property type="entry name" value="EXODEOXYRIBONUCLEASE 7 LARGE SUBUNIT"/>
    <property type="match status" value="1"/>
</dbReference>
<dbReference type="EMBL" id="JBFOCI010000005">
    <property type="protein sequence ID" value="MEW9807732.1"/>
    <property type="molecule type" value="Genomic_DNA"/>
</dbReference>
<comment type="subcellular location">
    <subcellularLocation>
        <location evidence="5">Cytoplasm</location>
    </subcellularLocation>
</comment>
<evidence type="ECO:0000256" key="1">
    <source>
        <dbReference type="ARBA" id="ARBA00022490"/>
    </source>
</evidence>
<evidence type="ECO:0000259" key="7">
    <source>
        <dbReference type="Pfam" id="PF02601"/>
    </source>
</evidence>
<evidence type="ECO:0000259" key="8">
    <source>
        <dbReference type="Pfam" id="PF13742"/>
    </source>
</evidence>
<dbReference type="EC" id="3.1.11.6" evidence="5"/>
<evidence type="ECO:0000256" key="2">
    <source>
        <dbReference type="ARBA" id="ARBA00022722"/>
    </source>
</evidence>
<keyword evidence="3 5" id="KW-0378">Hydrolase</keyword>
<feature type="domain" description="OB-fold nucleic acid binding" evidence="8">
    <location>
        <begin position="20"/>
        <end position="113"/>
    </location>
</feature>
<protein>
    <recommendedName>
        <fullName evidence="5">Exodeoxyribonuclease 7 large subunit</fullName>
        <ecNumber evidence="5">3.1.11.6</ecNumber>
    </recommendedName>
    <alternativeName>
        <fullName evidence="5">Exodeoxyribonuclease VII large subunit</fullName>
        <shortName evidence="5">Exonuclease VII large subunit</shortName>
    </alternativeName>
</protein>